<dbReference type="SUPFAM" id="SSF48264">
    <property type="entry name" value="Cytochrome P450"/>
    <property type="match status" value="1"/>
</dbReference>
<dbReference type="AlphaFoldDB" id="C7PX80"/>
<accession>C7PX80</accession>
<organism evidence="5 6">
    <name type="scientific">Catenulispora acidiphila (strain DSM 44928 / JCM 14897 / NBRC 102108 / NRRL B-24433 / ID139908)</name>
    <dbReference type="NCBI Taxonomy" id="479433"/>
    <lineage>
        <taxon>Bacteria</taxon>
        <taxon>Bacillati</taxon>
        <taxon>Actinomycetota</taxon>
        <taxon>Actinomycetes</taxon>
        <taxon>Catenulisporales</taxon>
        <taxon>Catenulisporaceae</taxon>
        <taxon>Catenulispora</taxon>
    </lineage>
</organism>
<dbReference type="STRING" id="479433.Caci_0479"/>
<comment type="similarity">
    <text evidence="2 4">Belongs to the cytochrome P450 family.</text>
</comment>
<comment type="cofactor">
    <cofactor evidence="1 3">
        <name>heme</name>
        <dbReference type="ChEBI" id="CHEBI:30413"/>
    </cofactor>
</comment>
<dbReference type="PRINTS" id="PR00385">
    <property type="entry name" value="P450"/>
</dbReference>
<dbReference type="PROSITE" id="PS00086">
    <property type="entry name" value="CYTOCHROME_P450"/>
    <property type="match status" value="1"/>
</dbReference>
<gene>
    <name evidence="5" type="ordered locus">Caci_0479</name>
</gene>
<dbReference type="PANTHER" id="PTHR24305:SF166">
    <property type="entry name" value="CYTOCHROME P450 12A4, MITOCHONDRIAL-RELATED"/>
    <property type="match status" value="1"/>
</dbReference>
<dbReference type="eggNOG" id="COG2124">
    <property type="taxonomic scope" value="Bacteria"/>
</dbReference>
<dbReference type="EMBL" id="CP001700">
    <property type="protein sequence ID" value="ACU69431.1"/>
    <property type="molecule type" value="Genomic_DNA"/>
</dbReference>
<dbReference type="GO" id="GO:0005506">
    <property type="term" value="F:iron ion binding"/>
    <property type="evidence" value="ECO:0007669"/>
    <property type="project" value="InterPro"/>
</dbReference>
<keyword evidence="3 4" id="KW-0349">Heme</keyword>
<sequence length="484" mass="52857">MTEIAERPPVPVPVPVPGPEPARLLGRRLNRQRYFKDPVGYTCAVYHRFGPVSGLTHGDRQHFFAFGAEQNRTVLLDDGTFHTAFEYATPPMIKAARRGIGLLNMNGPPHQAARRLVAPAFRASAVRGYGEAVALITRAEVDSWSQGDRFDLSVRMRELTLRIVCLVLFGVDIAEDARPLGRLVQRMLALRYFAPSIRYFPFNVPGAPLARLLGVIRDLDDALDGIVATRRDGGGRDLLSGLMEARAEDGGPALSADELIGHLTTFIVAGHETTSNTLSWAFAILDQHPDIADALTGEVGALPEDVESRLAEIDKLPLLDAVVKEVLRLMPPGPNTSRVAVAPTELGGFEIPPGSQVVTSKFVTHRDESLFPDPLRFHPDRWATQGPVSVYQYLPFGVGPHVCVGAAFATLEMKIILAEVLRRWSPRVADGADLSRDVGLMMAPKNGVSVILRPPGTPRAGGRVVGDIHQMVRLTDRDIDRLGW</sequence>
<dbReference type="PRINTS" id="PR00463">
    <property type="entry name" value="EP450I"/>
</dbReference>
<evidence type="ECO:0000256" key="2">
    <source>
        <dbReference type="ARBA" id="ARBA00010617"/>
    </source>
</evidence>
<dbReference type="FunCoup" id="C7PX80">
    <property type="interactions" value="28"/>
</dbReference>
<dbReference type="PANTHER" id="PTHR24305">
    <property type="entry name" value="CYTOCHROME P450"/>
    <property type="match status" value="1"/>
</dbReference>
<evidence type="ECO:0000256" key="3">
    <source>
        <dbReference type="PIRSR" id="PIRSR602401-1"/>
    </source>
</evidence>
<keyword evidence="3 4" id="KW-0479">Metal-binding</keyword>
<name>C7PX80_CATAD</name>
<dbReference type="InterPro" id="IPR017972">
    <property type="entry name" value="Cyt_P450_CS"/>
</dbReference>
<dbReference type="Gene3D" id="1.10.630.10">
    <property type="entry name" value="Cytochrome P450"/>
    <property type="match status" value="1"/>
</dbReference>
<dbReference type="Proteomes" id="UP000000851">
    <property type="component" value="Chromosome"/>
</dbReference>
<dbReference type="GO" id="GO:0004497">
    <property type="term" value="F:monooxygenase activity"/>
    <property type="evidence" value="ECO:0007669"/>
    <property type="project" value="UniProtKB-KW"/>
</dbReference>
<evidence type="ECO:0000313" key="6">
    <source>
        <dbReference type="Proteomes" id="UP000000851"/>
    </source>
</evidence>
<evidence type="ECO:0000256" key="1">
    <source>
        <dbReference type="ARBA" id="ARBA00001971"/>
    </source>
</evidence>
<dbReference type="Pfam" id="PF00067">
    <property type="entry name" value="p450"/>
    <property type="match status" value="1"/>
</dbReference>
<dbReference type="GO" id="GO:0016705">
    <property type="term" value="F:oxidoreductase activity, acting on paired donors, with incorporation or reduction of molecular oxygen"/>
    <property type="evidence" value="ECO:0007669"/>
    <property type="project" value="InterPro"/>
</dbReference>
<dbReference type="InterPro" id="IPR036396">
    <property type="entry name" value="Cyt_P450_sf"/>
</dbReference>
<feature type="binding site" description="axial binding residue" evidence="3">
    <location>
        <position position="403"/>
    </location>
    <ligand>
        <name>heme</name>
        <dbReference type="ChEBI" id="CHEBI:30413"/>
    </ligand>
    <ligandPart>
        <name>Fe</name>
        <dbReference type="ChEBI" id="CHEBI:18248"/>
    </ligandPart>
</feature>
<dbReference type="InterPro" id="IPR001128">
    <property type="entry name" value="Cyt_P450"/>
</dbReference>
<keyword evidence="4" id="KW-0560">Oxidoreductase</keyword>
<keyword evidence="4" id="KW-0503">Monooxygenase</keyword>
<dbReference type="InParanoid" id="C7PX80"/>
<dbReference type="OrthoDB" id="7376058at2"/>
<dbReference type="InterPro" id="IPR050121">
    <property type="entry name" value="Cytochrome_P450_monoxygenase"/>
</dbReference>
<reference evidence="5 6" key="1">
    <citation type="journal article" date="2009" name="Stand. Genomic Sci.">
        <title>Complete genome sequence of Catenulispora acidiphila type strain (ID 139908).</title>
        <authorList>
            <person name="Copeland A."/>
            <person name="Lapidus A."/>
            <person name="Glavina Del Rio T."/>
            <person name="Nolan M."/>
            <person name="Lucas S."/>
            <person name="Chen F."/>
            <person name="Tice H."/>
            <person name="Cheng J.F."/>
            <person name="Bruce D."/>
            <person name="Goodwin L."/>
            <person name="Pitluck S."/>
            <person name="Mikhailova N."/>
            <person name="Pati A."/>
            <person name="Ivanova N."/>
            <person name="Mavromatis K."/>
            <person name="Chen A."/>
            <person name="Palaniappan K."/>
            <person name="Chain P."/>
            <person name="Land M."/>
            <person name="Hauser L."/>
            <person name="Chang Y.J."/>
            <person name="Jeffries C.D."/>
            <person name="Chertkov O."/>
            <person name="Brettin T."/>
            <person name="Detter J.C."/>
            <person name="Han C."/>
            <person name="Ali Z."/>
            <person name="Tindall B.J."/>
            <person name="Goker M."/>
            <person name="Bristow J."/>
            <person name="Eisen J.A."/>
            <person name="Markowitz V."/>
            <person name="Hugenholtz P."/>
            <person name="Kyrpides N.C."/>
            <person name="Klenk H.P."/>
        </authorList>
    </citation>
    <scope>NUCLEOTIDE SEQUENCE [LARGE SCALE GENOMIC DNA]</scope>
    <source>
        <strain evidence="6">DSM 44928 / JCM 14897 / NBRC 102108 / NRRL B-24433 / ID139908</strain>
    </source>
</reference>
<dbReference type="RefSeq" id="WP_012784726.1">
    <property type="nucleotide sequence ID" value="NC_013131.1"/>
</dbReference>
<evidence type="ECO:0000256" key="4">
    <source>
        <dbReference type="RuleBase" id="RU000461"/>
    </source>
</evidence>
<evidence type="ECO:0000313" key="5">
    <source>
        <dbReference type="EMBL" id="ACU69431.1"/>
    </source>
</evidence>
<protein>
    <submittedName>
        <fullName evidence="5">Cytochrome P450</fullName>
    </submittedName>
</protein>
<proteinExistence type="inferred from homology"/>
<dbReference type="GO" id="GO:0020037">
    <property type="term" value="F:heme binding"/>
    <property type="evidence" value="ECO:0007669"/>
    <property type="project" value="InterPro"/>
</dbReference>
<dbReference type="InterPro" id="IPR002401">
    <property type="entry name" value="Cyt_P450_E_grp-I"/>
</dbReference>
<dbReference type="CDD" id="cd11053">
    <property type="entry name" value="CYP110-like"/>
    <property type="match status" value="1"/>
</dbReference>
<dbReference type="KEGG" id="cai:Caci_0479"/>
<dbReference type="HOGENOM" id="CLU_001570_5_1_11"/>
<keyword evidence="6" id="KW-1185">Reference proteome</keyword>
<keyword evidence="3 4" id="KW-0408">Iron</keyword>